<dbReference type="SUPFAM" id="SSF64288">
    <property type="entry name" value="Chorismate lyase-like"/>
    <property type="match status" value="1"/>
</dbReference>
<evidence type="ECO:0000259" key="4">
    <source>
        <dbReference type="PROSITE" id="PS50949"/>
    </source>
</evidence>
<dbReference type="InterPro" id="IPR000524">
    <property type="entry name" value="Tscrpt_reg_HTH_GntR"/>
</dbReference>
<evidence type="ECO:0000256" key="2">
    <source>
        <dbReference type="ARBA" id="ARBA00023125"/>
    </source>
</evidence>
<dbReference type="GO" id="GO:0003700">
    <property type="term" value="F:DNA-binding transcription factor activity"/>
    <property type="evidence" value="ECO:0007669"/>
    <property type="project" value="InterPro"/>
</dbReference>
<accession>A0A7V3REB9</accession>
<dbReference type="GO" id="GO:0045892">
    <property type="term" value="P:negative regulation of DNA-templated transcription"/>
    <property type="evidence" value="ECO:0007669"/>
    <property type="project" value="TreeGrafter"/>
</dbReference>
<keyword evidence="3" id="KW-0804">Transcription</keyword>
<evidence type="ECO:0000313" key="5">
    <source>
        <dbReference type="EMBL" id="HGE75118.1"/>
    </source>
</evidence>
<dbReference type="EMBL" id="DTPE01000133">
    <property type="protein sequence ID" value="HGE75118.1"/>
    <property type="molecule type" value="Genomic_DNA"/>
</dbReference>
<dbReference type="InterPro" id="IPR050679">
    <property type="entry name" value="Bact_HTH_transcr_reg"/>
</dbReference>
<gene>
    <name evidence="5" type="ORF">ENX73_03215</name>
</gene>
<feature type="domain" description="HTH gntR-type" evidence="4">
    <location>
        <begin position="9"/>
        <end position="77"/>
    </location>
</feature>
<name>A0A7V3REB9_9BACT</name>
<keyword evidence="2" id="KW-0238">DNA-binding</keyword>
<dbReference type="InterPro" id="IPR011663">
    <property type="entry name" value="UTRA"/>
</dbReference>
<sequence length="245" mass="28217">MEIDRKNPVPVYHQIYRIMKEEIEKGVFQSGDYLPSEEELAKIYDVSRLTLRQALRKLCEEGIIEKKKGKRSKIVQIKNVENLSELKGFTQDAILSGHSASSIVLANKLVDLPDEVGETFKIPKESKVILLNRLRLLDNIPYAIEWAYINIAIDVRMLNLLETDMSASSLYEFFRKNIGLKLEYADETLEVVMAGVENAKLLGIQTGSCLLFRKRFTYSSTGKCVEYVQSYYRGDRYKFNVRIRA</sequence>
<dbReference type="GO" id="GO:0003677">
    <property type="term" value="F:DNA binding"/>
    <property type="evidence" value="ECO:0007669"/>
    <property type="project" value="UniProtKB-KW"/>
</dbReference>
<keyword evidence="1" id="KW-0805">Transcription regulation</keyword>
<dbReference type="Pfam" id="PF00392">
    <property type="entry name" value="GntR"/>
    <property type="match status" value="1"/>
</dbReference>
<dbReference type="PROSITE" id="PS50949">
    <property type="entry name" value="HTH_GNTR"/>
    <property type="match status" value="1"/>
</dbReference>
<evidence type="ECO:0000256" key="3">
    <source>
        <dbReference type="ARBA" id="ARBA00023163"/>
    </source>
</evidence>
<dbReference type="SMART" id="SM00345">
    <property type="entry name" value="HTH_GNTR"/>
    <property type="match status" value="1"/>
</dbReference>
<dbReference type="Gene3D" id="1.10.10.10">
    <property type="entry name" value="Winged helix-like DNA-binding domain superfamily/Winged helix DNA-binding domain"/>
    <property type="match status" value="1"/>
</dbReference>
<dbReference type="SUPFAM" id="SSF46785">
    <property type="entry name" value="Winged helix' DNA-binding domain"/>
    <property type="match status" value="1"/>
</dbReference>
<dbReference type="Gene3D" id="3.40.1410.10">
    <property type="entry name" value="Chorismate lyase-like"/>
    <property type="match status" value="1"/>
</dbReference>
<dbReference type="InterPro" id="IPR028978">
    <property type="entry name" value="Chorismate_lyase_/UTRA_dom_sf"/>
</dbReference>
<protein>
    <submittedName>
        <fullName evidence="5">GntR family transcriptional regulator</fullName>
    </submittedName>
</protein>
<dbReference type="Pfam" id="PF07702">
    <property type="entry name" value="UTRA"/>
    <property type="match status" value="1"/>
</dbReference>
<dbReference type="CDD" id="cd07377">
    <property type="entry name" value="WHTH_GntR"/>
    <property type="match status" value="1"/>
</dbReference>
<dbReference type="PANTHER" id="PTHR44846:SF1">
    <property type="entry name" value="MANNOSYL-D-GLYCERATE TRANSPORT_METABOLISM SYSTEM REPRESSOR MNGR-RELATED"/>
    <property type="match status" value="1"/>
</dbReference>
<organism evidence="5">
    <name type="scientific">Mesoaciditoga lauensis</name>
    <dbReference type="NCBI Taxonomy" id="1495039"/>
    <lineage>
        <taxon>Bacteria</taxon>
        <taxon>Thermotogati</taxon>
        <taxon>Thermotogota</taxon>
        <taxon>Thermotogae</taxon>
        <taxon>Mesoaciditogales</taxon>
        <taxon>Mesoaciditogaceae</taxon>
        <taxon>Mesoaciditoga</taxon>
    </lineage>
</organism>
<dbReference type="InterPro" id="IPR036390">
    <property type="entry name" value="WH_DNA-bd_sf"/>
</dbReference>
<dbReference type="PRINTS" id="PR00035">
    <property type="entry name" value="HTHGNTR"/>
</dbReference>
<evidence type="ECO:0000256" key="1">
    <source>
        <dbReference type="ARBA" id="ARBA00023015"/>
    </source>
</evidence>
<reference evidence="5" key="1">
    <citation type="journal article" date="2020" name="mSystems">
        <title>Genome- and Community-Level Interaction Insights into Carbon Utilization and Element Cycling Functions of Hydrothermarchaeota in Hydrothermal Sediment.</title>
        <authorList>
            <person name="Zhou Z."/>
            <person name="Liu Y."/>
            <person name="Xu W."/>
            <person name="Pan J."/>
            <person name="Luo Z.H."/>
            <person name="Li M."/>
        </authorList>
    </citation>
    <scope>NUCLEOTIDE SEQUENCE [LARGE SCALE GENOMIC DNA]</scope>
    <source>
        <strain evidence="5">SpSt-966</strain>
    </source>
</reference>
<dbReference type="PANTHER" id="PTHR44846">
    <property type="entry name" value="MANNOSYL-D-GLYCERATE TRANSPORT/METABOLISM SYSTEM REPRESSOR MNGR-RELATED"/>
    <property type="match status" value="1"/>
</dbReference>
<proteinExistence type="predicted"/>
<dbReference type="InterPro" id="IPR036388">
    <property type="entry name" value="WH-like_DNA-bd_sf"/>
</dbReference>
<dbReference type="AlphaFoldDB" id="A0A7V3REB9"/>
<comment type="caution">
    <text evidence="5">The sequence shown here is derived from an EMBL/GenBank/DDBJ whole genome shotgun (WGS) entry which is preliminary data.</text>
</comment>
<dbReference type="SMART" id="SM00866">
    <property type="entry name" value="UTRA"/>
    <property type="match status" value="1"/>
</dbReference>